<reference evidence="15" key="1">
    <citation type="submission" date="2021-01" db="UniProtKB">
        <authorList>
            <consortium name="EnsemblMetazoa"/>
        </authorList>
    </citation>
    <scope>IDENTIFICATION</scope>
</reference>
<keyword evidence="16" id="KW-1185">Reference proteome</keyword>
<evidence type="ECO:0000313" key="16">
    <source>
        <dbReference type="Proteomes" id="UP000002358"/>
    </source>
</evidence>
<evidence type="ECO:0000256" key="9">
    <source>
        <dbReference type="ARBA" id="ARBA00023180"/>
    </source>
</evidence>
<dbReference type="Pfam" id="PF10613">
    <property type="entry name" value="Lig_chan-Glu_bd"/>
    <property type="match status" value="1"/>
</dbReference>
<evidence type="ECO:0000313" key="15">
    <source>
        <dbReference type="EnsemblMetazoa" id="XP_031780213"/>
    </source>
</evidence>
<dbReference type="SMR" id="A0A7M7Q5G8"/>
<dbReference type="OrthoDB" id="8195021at2759"/>
<evidence type="ECO:0000256" key="3">
    <source>
        <dbReference type="ARBA" id="ARBA00022475"/>
    </source>
</evidence>
<keyword evidence="11" id="KW-0407">Ion channel</keyword>
<feature type="transmembrane region" description="Helical" evidence="12">
    <location>
        <begin position="578"/>
        <end position="599"/>
    </location>
</feature>
<evidence type="ECO:0000256" key="6">
    <source>
        <dbReference type="ARBA" id="ARBA00023065"/>
    </source>
</evidence>
<dbReference type="InParanoid" id="A0A7M7Q5G8"/>
<dbReference type="PANTHER" id="PTHR42643:SF24">
    <property type="entry name" value="IONOTROPIC RECEPTOR 60A"/>
    <property type="match status" value="1"/>
</dbReference>
<dbReference type="PANTHER" id="PTHR42643">
    <property type="entry name" value="IONOTROPIC RECEPTOR 20A-RELATED"/>
    <property type="match status" value="1"/>
</dbReference>
<organism evidence="15 16">
    <name type="scientific">Nasonia vitripennis</name>
    <name type="common">Parasitic wasp</name>
    <dbReference type="NCBI Taxonomy" id="7425"/>
    <lineage>
        <taxon>Eukaryota</taxon>
        <taxon>Metazoa</taxon>
        <taxon>Ecdysozoa</taxon>
        <taxon>Arthropoda</taxon>
        <taxon>Hexapoda</taxon>
        <taxon>Insecta</taxon>
        <taxon>Pterygota</taxon>
        <taxon>Neoptera</taxon>
        <taxon>Endopterygota</taxon>
        <taxon>Hymenoptera</taxon>
        <taxon>Apocrita</taxon>
        <taxon>Proctotrupomorpha</taxon>
        <taxon>Chalcidoidea</taxon>
        <taxon>Pteromalidae</taxon>
        <taxon>Pteromalinae</taxon>
        <taxon>Nasonia</taxon>
    </lineage>
</organism>
<feature type="chain" id="PRO_5033597372" description="Ionotropic glutamate receptor L-glutamate and glycine-binding domain-containing protein" evidence="13">
    <location>
        <begin position="22"/>
        <end position="637"/>
    </location>
</feature>
<feature type="signal peptide" evidence="13">
    <location>
        <begin position="1"/>
        <end position="21"/>
    </location>
</feature>
<evidence type="ECO:0000256" key="4">
    <source>
        <dbReference type="ARBA" id="ARBA00022692"/>
    </source>
</evidence>
<evidence type="ECO:0000256" key="2">
    <source>
        <dbReference type="ARBA" id="ARBA00022448"/>
    </source>
</evidence>
<dbReference type="InterPro" id="IPR052192">
    <property type="entry name" value="Insect_Ionotropic_Sensory_Rcpt"/>
</dbReference>
<evidence type="ECO:0000259" key="14">
    <source>
        <dbReference type="Pfam" id="PF10613"/>
    </source>
</evidence>
<keyword evidence="2" id="KW-0813">Transport</keyword>
<dbReference type="Gene3D" id="3.40.190.10">
    <property type="entry name" value="Periplasmic binding protein-like II"/>
    <property type="match status" value="1"/>
</dbReference>
<evidence type="ECO:0000256" key="5">
    <source>
        <dbReference type="ARBA" id="ARBA00022989"/>
    </source>
</evidence>
<dbReference type="Gene3D" id="1.10.287.70">
    <property type="match status" value="1"/>
</dbReference>
<dbReference type="GeneID" id="103315876"/>
<dbReference type="EnsemblMetazoa" id="XM_031924353">
    <property type="protein sequence ID" value="XP_031780213"/>
    <property type="gene ID" value="LOC103315876"/>
</dbReference>
<keyword evidence="3" id="KW-1003">Cell membrane</keyword>
<dbReference type="KEGG" id="nvi:103315876"/>
<dbReference type="RefSeq" id="XP_016838622.1">
    <property type="nucleotide sequence ID" value="XM_016983133.3"/>
</dbReference>
<evidence type="ECO:0000256" key="11">
    <source>
        <dbReference type="ARBA" id="ARBA00023303"/>
    </source>
</evidence>
<keyword evidence="6" id="KW-0406">Ion transport</keyword>
<dbReference type="AlphaFoldDB" id="A0A7M7Q5G8"/>
<feature type="transmembrane region" description="Helical" evidence="12">
    <location>
        <begin position="395"/>
        <end position="420"/>
    </location>
</feature>
<keyword evidence="8" id="KW-0675">Receptor</keyword>
<keyword evidence="7 12" id="KW-0472">Membrane</keyword>
<evidence type="ECO:0000256" key="13">
    <source>
        <dbReference type="SAM" id="SignalP"/>
    </source>
</evidence>
<evidence type="ECO:0000256" key="7">
    <source>
        <dbReference type="ARBA" id="ARBA00023136"/>
    </source>
</evidence>
<keyword evidence="4 12" id="KW-0812">Transmembrane</keyword>
<evidence type="ECO:0000256" key="10">
    <source>
        <dbReference type="ARBA" id="ARBA00023286"/>
    </source>
</evidence>
<dbReference type="InterPro" id="IPR019594">
    <property type="entry name" value="Glu/Gly-bd"/>
</dbReference>
<feature type="transmembrane region" description="Helical" evidence="12">
    <location>
        <begin position="336"/>
        <end position="354"/>
    </location>
</feature>
<sequence>MIFYYGLFLGILVYNFQQLEALNRTELVNFVALTSDVRKFYKSSSVLIVYDYQPANSSWEFKEAVLTIIREFSNRNIMSQVISYATLDFTINFEMNVRLAQPANPLFMLYIHNSDNLDFFRKVTTGRDISFFTWFVFIDNEAKLDCEYPQGNPFNLEMDTRMIVKCEGSLKIKKYFSIFKNTTEVVDLAIWTPGEQLVLTDDDNLLQVKKDMKGITLRIARHKYLANEPNNAIANYLESLVNTLANISNFKTKVVLEVDQYGYRNATTNQWVGLMKSMDEKEADIAELLFSMSADRMQVIDYTMPLMRAQTRFYVKLPDTVKIRWSAYFQVFNRNVWAAIGIFLLLLSIVLTFMKNEHGRFVNVHSFFGNFIDVLGIYCQQGLPELPVNTPLKMLYFSILILSLILYAVYSATITSYIAVLTAGLPFSTYDEFLHNKAYKLVILRGSRDELLIHSNDWLLGPLENKMKKHDELPSNAYEAFQQACEENVALYANEVMFDSISEDVQCALGWLETSRIENQAMGLTKNSPYTETINYYILRLLNHGILSRMKSAYFYKLIQLPENKPNVISISEITPILAIWLIGVATSWIIFYIEILFFKKSLYKSKKPSHINIRHYTWRRYHLFLYKIYQLNLDTR</sequence>
<evidence type="ECO:0000256" key="8">
    <source>
        <dbReference type="ARBA" id="ARBA00023170"/>
    </source>
</evidence>
<comment type="subcellular location">
    <subcellularLocation>
        <location evidence="1">Cell membrane</location>
        <topology evidence="1">Multi-pass membrane protein</topology>
    </subcellularLocation>
</comment>
<dbReference type="EnsemblMetazoa" id="XM_016983133">
    <property type="protein sequence ID" value="XP_016838622"/>
    <property type="gene ID" value="LOC103315876"/>
</dbReference>
<keyword evidence="5 12" id="KW-1133">Transmembrane helix</keyword>
<dbReference type="SUPFAM" id="SSF53850">
    <property type="entry name" value="Periplasmic binding protein-like II"/>
    <property type="match status" value="1"/>
</dbReference>
<proteinExistence type="predicted"/>
<evidence type="ECO:0000256" key="1">
    <source>
        <dbReference type="ARBA" id="ARBA00004651"/>
    </source>
</evidence>
<keyword evidence="9" id="KW-0325">Glycoprotein</keyword>
<dbReference type="Proteomes" id="UP000002358">
    <property type="component" value="Chromosome 2"/>
</dbReference>
<keyword evidence="13" id="KW-0732">Signal</keyword>
<evidence type="ECO:0000256" key="12">
    <source>
        <dbReference type="SAM" id="Phobius"/>
    </source>
</evidence>
<dbReference type="GO" id="GO:0005886">
    <property type="term" value="C:plasma membrane"/>
    <property type="evidence" value="ECO:0007669"/>
    <property type="project" value="UniProtKB-SubCell"/>
</dbReference>
<feature type="domain" description="Ionotropic glutamate receptor L-glutamate and glycine-binding" evidence="14">
    <location>
        <begin position="230"/>
        <end position="312"/>
    </location>
</feature>
<name>A0A7M7Q5G8_NASVI</name>
<dbReference type="GO" id="GO:0015276">
    <property type="term" value="F:ligand-gated monoatomic ion channel activity"/>
    <property type="evidence" value="ECO:0007669"/>
    <property type="project" value="InterPro"/>
</dbReference>
<protein>
    <recommendedName>
        <fullName evidence="14">Ionotropic glutamate receptor L-glutamate and glycine-binding domain-containing protein</fullName>
    </recommendedName>
</protein>
<keyword evidence="10" id="KW-1071">Ligand-gated ion channel</keyword>
<accession>A0A7M7Q5G8</accession>
<dbReference type="RefSeq" id="XP_031780213.1">
    <property type="nucleotide sequence ID" value="XM_031924353.2"/>
</dbReference>